<proteinExistence type="predicted"/>
<comment type="caution">
    <text evidence="2">The sequence shown here is derived from an EMBL/GenBank/DDBJ whole genome shotgun (WGS) entry which is preliminary data.</text>
</comment>
<evidence type="ECO:0000256" key="1">
    <source>
        <dbReference type="SAM" id="MobiDB-lite"/>
    </source>
</evidence>
<dbReference type="Proteomes" id="UP000316993">
    <property type="component" value="Unassembled WGS sequence"/>
</dbReference>
<sequence length="242" mass="26258">MSTWLALLKNKNTPGAGATKPTKPTQHTHAGGFVGFVAYPQGHIQKFDGAVANPETPAANAPTTDPDRWAWPHSSAMNGQELDTFMARQALFCQRGAAPQDAERLADSLVNRDRDDDDRRLCLECRHLHGAGPYRCGNARAAGVHADLARGLVLILQRCHGYDDARLPMGVMVDAAPPTAAPATEPPRTPSGPSWRELDRAYLAHHQQCSVCQCAGRGYGQRCATGFELWAAYSNMNSDLKE</sequence>
<accession>A0A543LKK6</accession>
<organism evidence="2 3">
    <name type="scientific">Acidovorax temperans</name>
    <dbReference type="NCBI Taxonomy" id="80878"/>
    <lineage>
        <taxon>Bacteria</taxon>
        <taxon>Pseudomonadati</taxon>
        <taxon>Pseudomonadota</taxon>
        <taxon>Betaproteobacteria</taxon>
        <taxon>Burkholderiales</taxon>
        <taxon>Comamonadaceae</taxon>
        <taxon>Acidovorax</taxon>
    </lineage>
</organism>
<evidence type="ECO:0000313" key="2">
    <source>
        <dbReference type="EMBL" id="TQN07916.1"/>
    </source>
</evidence>
<feature type="region of interest" description="Disordered" evidence="1">
    <location>
        <begin position="9"/>
        <end position="29"/>
    </location>
</feature>
<gene>
    <name evidence="2" type="ORF">BDD18_1070</name>
</gene>
<dbReference type="AlphaFoldDB" id="A0A543LKK6"/>
<reference evidence="2 3" key="1">
    <citation type="submission" date="2019-06" db="EMBL/GenBank/DDBJ databases">
        <title>Genomic Encyclopedia of Archaeal and Bacterial Type Strains, Phase II (KMG-II): from individual species to whole genera.</title>
        <authorList>
            <person name="Goeker M."/>
        </authorList>
    </citation>
    <scope>NUCLEOTIDE SEQUENCE [LARGE SCALE GENOMIC DNA]</scope>
    <source>
        <strain evidence="2 3">DSM 7270</strain>
    </source>
</reference>
<name>A0A543LKK6_9BURK</name>
<protein>
    <submittedName>
        <fullName evidence="2">Uncharacterized protein</fullName>
    </submittedName>
</protein>
<dbReference type="EMBL" id="VFPV01000001">
    <property type="protein sequence ID" value="TQN07916.1"/>
    <property type="molecule type" value="Genomic_DNA"/>
</dbReference>
<evidence type="ECO:0000313" key="3">
    <source>
        <dbReference type="Proteomes" id="UP000316993"/>
    </source>
</evidence>